<feature type="domain" description="S100/CaBP-9k-type calcium binding subdomain" evidence="1">
    <location>
        <begin position="6"/>
        <end position="45"/>
    </location>
</feature>
<dbReference type="AlphaFoldDB" id="A0A2Y9G3E9"/>
<evidence type="ECO:0000313" key="3">
    <source>
        <dbReference type="RefSeq" id="XP_012414604.1"/>
    </source>
</evidence>
<dbReference type="InParanoid" id="A0A2Y9G3E9"/>
<dbReference type="InterPro" id="IPR013787">
    <property type="entry name" value="S100_Ca-bd_sub"/>
</dbReference>
<dbReference type="Proteomes" id="UP000248480">
    <property type="component" value="Unplaced"/>
</dbReference>
<dbReference type="STRING" id="127582.A0A2Y9G3E9"/>
<accession>A0A2Y9G3E9</accession>
<proteinExistence type="predicted"/>
<protein>
    <submittedName>
        <fullName evidence="3">Protein S100-A7-like</fullName>
    </submittedName>
</protein>
<name>A0A2Y9G3E9_TRIMA</name>
<reference evidence="3" key="1">
    <citation type="submission" date="2025-08" db="UniProtKB">
        <authorList>
            <consortium name="RefSeq"/>
        </authorList>
    </citation>
    <scope>IDENTIFICATION</scope>
</reference>
<dbReference type="SMART" id="SM01394">
    <property type="entry name" value="S_100"/>
    <property type="match status" value="1"/>
</dbReference>
<dbReference type="KEGG" id="tmu:101349333"/>
<dbReference type="OrthoDB" id="9450914at2759"/>
<dbReference type="InterPro" id="IPR011992">
    <property type="entry name" value="EF-hand-dom_pair"/>
</dbReference>
<keyword evidence="2" id="KW-1185">Reference proteome</keyword>
<organism evidence="2 3">
    <name type="scientific">Trichechus manatus latirostris</name>
    <name type="common">Florida manatee</name>
    <dbReference type="NCBI Taxonomy" id="127582"/>
    <lineage>
        <taxon>Eukaryota</taxon>
        <taxon>Metazoa</taxon>
        <taxon>Chordata</taxon>
        <taxon>Craniata</taxon>
        <taxon>Vertebrata</taxon>
        <taxon>Euteleostomi</taxon>
        <taxon>Mammalia</taxon>
        <taxon>Eutheria</taxon>
        <taxon>Afrotheria</taxon>
        <taxon>Sirenia</taxon>
        <taxon>Trichechidae</taxon>
        <taxon>Trichechus</taxon>
    </lineage>
</organism>
<evidence type="ECO:0000313" key="2">
    <source>
        <dbReference type="Proteomes" id="UP000248480"/>
    </source>
</evidence>
<gene>
    <name evidence="3" type="primary">LOC101349333</name>
</gene>
<dbReference type="SUPFAM" id="SSF47473">
    <property type="entry name" value="EF-hand"/>
    <property type="match status" value="1"/>
</dbReference>
<dbReference type="RefSeq" id="XP_012414604.1">
    <property type="nucleotide sequence ID" value="XM_012559150.1"/>
</dbReference>
<evidence type="ECO:0000259" key="1">
    <source>
        <dbReference type="SMART" id="SM01394"/>
    </source>
</evidence>
<dbReference type="GeneID" id="101349333"/>
<sequence>MSNSQAEKTLMDLIKLFYKYTGQDDLIAKLGLLIMMMENFPNFLMPDKRGTDYLANLFETKDENGYKKIDFYKFLSTLGGVVTNYHRDTA</sequence>
<dbReference type="Gene3D" id="1.10.238.10">
    <property type="entry name" value="EF-hand"/>
    <property type="match status" value="1"/>
</dbReference>